<organism evidence="3 4">
    <name type="scientific">Brachybacterium paraconglomeratum</name>
    <dbReference type="NCBI Taxonomy" id="173362"/>
    <lineage>
        <taxon>Bacteria</taxon>
        <taxon>Bacillati</taxon>
        <taxon>Actinomycetota</taxon>
        <taxon>Actinomycetes</taxon>
        <taxon>Micrococcales</taxon>
        <taxon>Dermabacteraceae</taxon>
        <taxon>Brachybacterium</taxon>
    </lineage>
</organism>
<proteinExistence type="predicted"/>
<reference evidence="3 4" key="1">
    <citation type="submission" date="2018-07" db="EMBL/GenBank/DDBJ databases">
        <title>Brachybacteriurn paraconglorneratum KCTC 9916.</title>
        <authorList>
            <person name="Li Y."/>
        </authorList>
    </citation>
    <scope>NUCLEOTIDE SEQUENCE [LARGE SCALE GENOMIC DNA]</scope>
    <source>
        <strain evidence="3 4">KCTC 9916</strain>
    </source>
</reference>
<protein>
    <submittedName>
        <fullName evidence="3">Thioredoxin</fullName>
    </submittedName>
</protein>
<dbReference type="Proteomes" id="UP000274327">
    <property type="component" value="Unassembled WGS sequence"/>
</dbReference>
<dbReference type="AlphaFoldDB" id="A0A3R8SMP0"/>
<dbReference type="InterPro" id="IPR017937">
    <property type="entry name" value="Thioredoxin_CS"/>
</dbReference>
<dbReference type="PRINTS" id="PR00421">
    <property type="entry name" value="THIOREDOXIN"/>
</dbReference>
<keyword evidence="1" id="KW-1015">Disulfide bond</keyword>
<dbReference type="InterPro" id="IPR013766">
    <property type="entry name" value="Thioredoxin_domain"/>
</dbReference>
<dbReference type="CDD" id="cd02947">
    <property type="entry name" value="TRX_family"/>
    <property type="match status" value="1"/>
</dbReference>
<name>A0A3R8SMP0_9MICO</name>
<evidence type="ECO:0000313" key="3">
    <source>
        <dbReference type="EMBL" id="RRR16958.1"/>
    </source>
</evidence>
<dbReference type="GeneID" id="78122664"/>
<dbReference type="PROSITE" id="PS51352">
    <property type="entry name" value="THIOREDOXIN_2"/>
    <property type="match status" value="1"/>
</dbReference>
<evidence type="ECO:0000259" key="2">
    <source>
        <dbReference type="PROSITE" id="PS51352"/>
    </source>
</evidence>
<dbReference type="EMBL" id="QOCI01000023">
    <property type="protein sequence ID" value="RRR16958.1"/>
    <property type="molecule type" value="Genomic_DNA"/>
</dbReference>
<keyword evidence="4" id="KW-1185">Reference proteome</keyword>
<feature type="domain" description="Thioredoxin" evidence="2">
    <location>
        <begin position="1"/>
        <end position="114"/>
    </location>
</feature>
<evidence type="ECO:0000256" key="1">
    <source>
        <dbReference type="ARBA" id="ARBA00023157"/>
    </source>
</evidence>
<dbReference type="Pfam" id="PF00085">
    <property type="entry name" value="Thioredoxin"/>
    <property type="match status" value="1"/>
</dbReference>
<sequence length="130" mass="13713">MSASAPHAPGRVLALTETTFGSAIRSHELVVVDFWASWCAPCRRFFPIFAAVAAEHPEVLFASVDTESEPGLAAAANIRALPTLMLFRDGLLVQTHQGGLRASRLTRMLEAVRAQDMGSAGAPGPEAGQG</sequence>
<gene>
    <name evidence="3" type="ORF">DS079_16770</name>
</gene>
<comment type="caution">
    <text evidence="3">The sequence shown here is derived from an EMBL/GenBank/DDBJ whole genome shotgun (WGS) entry which is preliminary data.</text>
</comment>
<dbReference type="PANTHER" id="PTHR46115">
    <property type="entry name" value="THIOREDOXIN-LIKE PROTEIN 1"/>
    <property type="match status" value="1"/>
</dbReference>
<evidence type="ECO:0000313" key="4">
    <source>
        <dbReference type="Proteomes" id="UP000274327"/>
    </source>
</evidence>
<accession>A0A3R8SMP0</accession>
<dbReference type="SUPFAM" id="SSF52833">
    <property type="entry name" value="Thioredoxin-like"/>
    <property type="match status" value="1"/>
</dbReference>
<dbReference type="Gene3D" id="3.40.30.10">
    <property type="entry name" value="Glutaredoxin"/>
    <property type="match status" value="1"/>
</dbReference>
<dbReference type="PROSITE" id="PS00194">
    <property type="entry name" value="THIOREDOXIN_1"/>
    <property type="match status" value="1"/>
</dbReference>
<dbReference type="InterPro" id="IPR036249">
    <property type="entry name" value="Thioredoxin-like_sf"/>
</dbReference>
<dbReference type="RefSeq" id="WP_094433089.1">
    <property type="nucleotide sequence ID" value="NZ_JBIVQM010000003.1"/>
</dbReference>